<reference evidence="2 3" key="1">
    <citation type="submission" date="2015-09" db="EMBL/GenBank/DDBJ databases">
        <title>Draft genome of a European isolate of the apple canker pathogen Neonectria ditissima.</title>
        <authorList>
            <person name="Gomez-Cortecero A."/>
            <person name="Harrison R.J."/>
            <person name="Armitage A.D."/>
        </authorList>
    </citation>
    <scope>NUCLEOTIDE SEQUENCE [LARGE SCALE GENOMIC DNA]</scope>
    <source>
        <strain evidence="2 3">R09/05</strain>
    </source>
</reference>
<evidence type="ECO:0000256" key="1">
    <source>
        <dbReference type="SAM" id="MobiDB-lite"/>
    </source>
</evidence>
<dbReference type="AlphaFoldDB" id="A0A0P7AQF2"/>
<comment type="caution">
    <text evidence="2">The sequence shown here is derived from an EMBL/GenBank/DDBJ whole genome shotgun (WGS) entry which is preliminary data.</text>
</comment>
<dbReference type="Proteomes" id="UP000050424">
    <property type="component" value="Unassembled WGS sequence"/>
</dbReference>
<organism evidence="2 3">
    <name type="scientific">Neonectria ditissima</name>
    <dbReference type="NCBI Taxonomy" id="78410"/>
    <lineage>
        <taxon>Eukaryota</taxon>
        <taxon>Fungi</taxon>
        <taxon>Dikarya</taxon>
        <taxon>Ascomycota</taxon>
        <taxon>Pezizomycotina</taxon>
        <taxon>Sordariomycetes</taxon>
        <taxon>Hypocreomycetidae</taxon>
        <taxon>Hypocreales</taxon>
        <taxon>Nectriaceae</taxon>
        <taxon>Neonectria</taxon>
    </lineage>
</organism>
<protein>
    <submittedName>
        <fullName evidence="2">Uncharacterized protein</fullName>
    </submittedName>
</protein>
<proteinExistence type="predicted"/>
<dbReference type="EMBL" id="LKCW01000314">
    <property type="protein sequence ID" value="KPM34657.1"/>
    <property type="molecule type" value="Genomic_DNA"/>
</dbReference>
<keyword evidence="3" id="KW-1185">Reference proteome</keyword>
<feature type="compositionally biased region" description="Polar residues" evidence="1">
    <location>
        <begin position="68"/>
        <end position="80"/>
    </location>
</feature>
<evidence type="ECO:0000313" key="2">
    <source>
        <dbReference type="EMBL" id="KPM34657.1"/>
    </source>
</evidence>
<gene>
    <name evidence="2" type="ORF">AK830_g11911</name>
</gene>
<name>A0A0P7AQF2_9HYPO</name>
<accession>A0A0P7AQF2</accession>
<feature type="region of interest" description="Disordered" evidence="1">
    <location>
        <begin position="1"/>
        <end position="86"/>
    </location>
</feature>
<evidence type="ECO:0000313" key="3">
    <source>
        <dbReference type="Proteomes" id="UP000050424"/>
    </source>
</evidence>
<sequence>MGGGEEPGNRERSRQGPCSPLPESLVDSNFCRARVRRDSSALRTRTRTRTRTTPAPEKCKEAPDHATASESSTHLSPASQSHRRRREGHVCLRRLWQRSPVTLALVDQPDAGRQAHRGQNGRHHVLCRPPPTSSYRIASAYAAPAAAIPPAGFMIGSRGPQTPPSAMPRWHRVQIALDGYSKVPCRQTCAHSACHQRHSTLPLWPRLDQDTGSSQTPPHLVWTGRRSHTFARSVPTTRGFNPQPSALNSTLHRRLLLNLPAVFVHFMLI</sequence>